<keyword evidence="7" id="KW-1185">Reference proteome</keyword>
<feature type="domain" description="HTH tetR-type" evidence="5">
    <location>
        <begin position="6"/>
        <end position="66"/>
    </location>
</feature>
<organism evidence="6 7">
    <name type="scientific">Klenkia taihuensis</name>
    <dbReference type="NCBI Taxonomy" id="1225127"/>
    <lineage>
        <taxon>Bacteria</taxon>
        <taxon>Bacillati</taxon>
        <taxon>Actinomycetota</taxon>
        <taxon>Actinomycetes</taxon>
        <taxon>Geodermatophilales</taxon>
        <taxon>Geodermatophilaceae</taxon>
        <taxon>Klenkia</taxon>
    </lineage>
</organism>
<evidence type="ECO:0000256" key="4">
    <source>
        <dbReference type="PROSITE-ProRule" id="PRU00335"/>
    </source>
</evidence>
<accession>A0A1I1UM77</accession>
<dbReference type="SUPFAM" id="SSF48498">
    <property type="entry name" value="Tetracyclin repressor-like, C-terminal domain"/>
    <property type="match status" value="1"/>
</dbReference>
<evidence type="ECO:0000256" key="1">
    <source>
        <dbReference type="ARBA" id="ARBA00023015"/>
    </source>
</evidence>
<dbReference type="RefSeq" id="WP_091563819.1">
    <property type="nucleotide sequence ID" value="NZ_BNAC01000006.1"/>
</dbReference>
<dbReference type="Gene3D" id="1.10.10.60">
    <property type="entry name" value="Homeodomain-like"/>
    <property type="match status" value="1"/>
</dbReference>
<keyword evidence="1" id="KW-0805">Transcription regulation</keyword>
<dbReference type="AlphaFoldDB" id="A0A1I1UM77"/>
<dbReference type="PANTHER" id="PTHR47506:SF1">
    <property type="entry name" value="HTH-TYPE TRANSCRIPTIONAL REGULATOR YJDC"/>
    <property type="match status" value="1"/>
</dbReference>
<dbReference type="InterPro" id="IPR036271">
    <property type="entry name" value="Tet_transcr_reg_TetR-rel_C_sf"/>
</dbReference>
<dbReference type="InterPro" id="IPR001647">
    <property type="entry name" value="HTH_TetR"/>
</dbReference>
<keyword evidence="3" id="KW-0804">Transcription</keyword>
<dbReference type="EMBL" id="FOMD01000006">
    <property type="protein sequence ID" value="SFD70748.1"/>
    <property type="molecule type" value="Genomic_DNA"/>
</dbReference>
<dbReference type="GO" id="GO:0003677">
    <property type="term" value="F:DNA binding"/>
    <property type="evidence" value="ECO:0007669"/>
    <property type="project" value="UniProtKB-UniRule"/>
</dbReference>
<dbReference type="Proteomes" id="UP000199022">
    <property type="component" value="Unassembled WGS sequence"/>
</dbReference>
<sequence length="188" mass="19479">MPRPQAYVTADAVRAARGVFWAQGFEGAAVPDLERATGLNRSSIYHAFGSKRGLFDAAVQSYLDEVVRPRLAVLTGPDVAPDALVEYLSGLRAAIAAVDPGGAGQGCLLVNTATAPIGGDAAVRAVVAGYRGELRTAFERGVRARFPDRDPAELADTCTSLVVAAFALARVDPDGAVRSLDVALAQAA</sequence>
<evidence type="ECO:0000256" key="3">
    <source>
        <dbReference type="ARBA" id="ARBA00023163"/>
    </source>
</evidence>
<evidence type="ECO:0000256" key="2">
    <source>
        <dbReference type="ARBA" id="ARBA00023125"/>
    </source>
</evidence>
<feature type="DNA-binding region" description="H-T-H motif" evidence="4">
    <location>
        <begin position="29"/>
        <end position="48"/>
    </location>
</feature>
<dbReference type="PANTHER" id="PTHR47506">
    <property type="entry name" value="TRANSCRIPTIONAL REGULATORY PROTEIN"/>
    <property type="match status" value="1"/>
</dbReference>
<proteinExistence type="predicted"/>
<reference evidence="7" key="1">
    <citation type="submission" date="2016-10" db="EMBL/GenBank/DDBJ databases">
        <authorList>
            <person name="Varghese N."/>
            <person name="Submissions S."/>
        </authorList>
    </citation>
    <scope>NUCLEOTIDE SEQUENCE [LARGE SCALE GENOMIC DNA]</scope>
    <source>
        <strain evidence="7">DSM 45962</strain>
    </source>
</reference>
<evidence type="ECO:0000259" key="5">
    <source>
        <dbReference type="PROSITE" id="PS50977"/>
    </source>
</evidence>
<gene>
    <name evidence="6" type="ORF">SAMN05661030_4027</name>
</gene>
<dbReference type="Pfam" id="PF00440">
    <property type="entry name" value="TetR_N"/>
    <property type="match status" value="1"/>
</dbReference>
<dbReference type="PROSITE" id="PS50977">
    <property type="entry name" value="HTH_TETR_2"/>
    <property type="match status" value="1"/>
</dbReference>
<evidence type="ECO:0000313" key="6">
    <source>
        <dbReference type="EMBL" id="SFD70748.1"/>
    </source>
</evidence>
<evidence type="ECO:0000313" key="7">
    <source>
        <dbReference type="Proteomes" id="UP000199022"/>
    </source>
</evidence>
<dbReference type="OrthoDB" id="9805134at2"/>
<name>A0A1I1UM77_9ACTN</name>
<dbReference type="InterPro" id="IPR009057">
    <property type="entry name" value="Homeodomain-like_sf"/>
</dbReference>
<dbReference type="Gene3D" id="1.10.357.10">
    <property type="entry name" value="Tetracycline Repressor, domain 2"/>
    <property type="match status" value="1"/>
</dbReference>
<keyword evidence="2 4" id="KW-0238">DNA-binding</keyword>
<dbReference type="STRING" id="1225127.SAMN05661030_4027"/>
<protein>
    <submittedName>
        <fullName evidence="6">Transcriptional regulator, TetR family</fullName>
    </submittedName>
</protein>
<dbReference type="SUPFAM" id="SSF46689">
    <property type="entry name" value="Homeodomain-like"/>
    <property type="match status" value="1"/>
</dbReference>